<accession>A0A8J8T7E8</accession>
<name>A0A8J8T7E8_HALGN</name>
<dbReference type="Proteomes" id="UP000785679">
    <property type="component" value="Unassembled WGS sequence"/>
</dbReference>
<comment type="caution">
    <text evidence="1">The sequence shown here is derived from an EMBL/GenBank/DDBJ whole genome shotgun (WGS) entry which is preliminary data.</text>
</comment>
<sequence>MQKVSRQIQQDGLEVRFKEKSSLNFQILEKSRCLISDRGEIFIGQKEKIEDHESLINLKENRQLEQRYDEYSLSKRLPKFPKSQK</sequence>
<organism evidence="1 2">
    <name type="scientific">Halteria grandinella</name>
    <dbReference type="NCBI Taxonomy" id="5974"/>
    <lineage>
        <taxon>Eukaryota</taxon>
        <taxon>Sar</taxon>
        <taxon>Alveolata</taxon>
        <taxon>Ciliophora</taxon>
        <taxon>Intramacronucleata</taxon>
        <taxon>Spirotrichea</taxon>
        <taxon>Stichotrichia</taxon>
        <taxon>Sporadotrichida</taxon>
        <taxon>Halteriidae</taxon>
        <taxon>Halteria</taxon>
    </lineage>
</organism>
<gene>
    <name evidence="1" type="ORF">FGO68_gene16882</name>
</gene>
<dbReference type="EMBL" id="RRYP01002151">
    <property type="protein sequence ID" value="TNV85099.1"/>
    <property type="molecule type" value="Genomic_DNA"/>
</dbReference>
<proteinExistence type="predicted"/>
<evidence type="ECO:0000313" key="2">
    <source>
        <dbReference type="Proteomes" id="UP000785679"/>
    </source>
</evidence>
<dbReference type="AlphaFoldDB" id="A0A8J8T7E8"/>
<reference evidence="1" key="1">
    <citation type="submission" date="2019-06" db="EMBL/GenBank/DDBJ databases">
        <authorList>
            <person name="Zheng W."/>
        </authorList>
    </citation>
    <scope>NUCLEOTIDE SEQUENCE</scope>
    <source>
        <strain evidence="1">QDHG01</strain>
    </source>
</reference>
<keyword evidence="2" id="KW-1185">Reference proteome</keyword>
<evidence type="ECO:0000313" key="1">
    <source>
        <dbReference type="EMBL" id="TNV85099.1"/>
    </source>
</evidence>
<protein>
    <submittedName>
        <fullName evidence="1">Uncharacterized protein</fullName>
    </submittedName>
</protein>